<comment type="caution">
    <text evidence="8">The sequence shown here is derived from an EMBL/GenBank/DDBJ whole genome shotgun (WGS) entry which is preliminary data.</text>
</comment>
<dbReference type="SUPFAM" id="SSF51445">
    <property type="entry name" value="(Trans)glycosidases"/>
    <property type="match status" value="1"/>
</dbReference>
<dbReference type="Gene3D" id="3.20.20.80">
    <property type="entry name" value="Glycosidases"/>
    <property type="match status" value="1"/>
</dbReference>
<keyword evidence="2 8" id="KW-0378">Hydrolase</keyword>
<evidence type="ECO:0000259" key="5">
    <source>
        <dbReference type="Pfam" id="PF00703"/>
    </source>
</evidence>
<dbReference type="InterPro" id="IPR051913">
    <property type="entry name" value="GH2_Domain-Containing"/>
</dbReference>
<feature type="domain" description="Glycoside hydrolase family 2 immunoglobulin-like beta-sandwich" evidence="5">
    <location>
        <begin position="249"/>
        <end position="339"/>
    </location>
</feature>
<keyword evidence="3" id="KW-0326">Glycosidase</keyword>
<proteinExistence type="inferred from homology"/>
<dbReference type="GO" id="GO:0005975">
    <property type="term" value="P:carbohydrate metabolic process"/>
    <property type="evidence" value="ECO:0007669"/>
    <property type="project" value="InterPro"/>
</dbReference>
<dbReference type="InterPro" id="IPR006104">
    <property type="entry name" value="Glyco_hydro_2_N"/>
</dbReference>
<dbReference type="SUPFAM" id="SSF49303">
    <property type="entry name" value="beta-Galactosidase/glucuronidase domain"/>
    <property type="match status" value="1"/>
</dbReference>
<dbReference type="PANTHER" id="PTHR42732:SF2">
    <property type="entry name" value="BETA-MANNOSIDASE"/>
    <property type="match status" value="1"/>
</dbReference>
<dbReference type="Pfam" id="PF02837">
    <property type="entry name" value="Glyco_hydro_2_N"/>
    <property type="match status" value="1"/>
</dbReference>
<gene>
    <name evidence="8" type="ORF">B0T21DRAFT_295917</name>
</gene>
<dbReference type="SUPFAM" id="SSF49785">
    <property type="entry name" value="Galactose-binding domain-like"/>
    <property type="match status" value="1"/>
</dbReference>
<evidence type="ECO:0000259" key="6">
    <source>
        <dbReference type="Pfam" id="PF02836"/>
    </source>
</evidence>
<evidence type="ECO:0000313" key="9">
    <source>
        <dbReference type="Proteomes" id="UP001172159"/>
    </source>
</evidence>
<keyword evidence="9" id="KW-1185">Reference proteome</keyword>
<protein>
    <submittedName>
        <fullName evidence="8">Glycoside hydrolase superfamily</fullName>
    </submittedName>
</protein>
<keyword evidence="4" id="KW-0732">Signal</keyword>
<dbReference type="Gene3D" id="2.60.120.260">
    <property type="entry name" value="Galactose-binding domain-like"/>
    <property type="match status" value="1"/>
</dbReference>
<dbReference type="InterPro" id="IPR006103">
    <property type="entry name" value="Glyco_hydro_2_cat"/>
</dbReference>
<evidence type="ECO:0000313" key="8">
    <source>
        <dbReference type="EMBL" id="KAK0718740.1"/>
    </source>
</evidence>
<dbReference type="Pfam" id="PF00703">
    <property type="entry name" value="Glyco_hydro_2"/>
    <property type="match status" value="1"/>
</dbReference>
<accession>A0AA40AMX5</accession>
<evidence type="ECO:0000256" key="2">
    <source>
        <dbReference type="ARBA" id="ARBA00022801"/>
    </source>
</evidence>
<dbReference type="InterPro" id="IPR017853">
    <property type="entry name" value="GH"/>
</dbReference>
<dbReference type="Pfam" id="PF02836">
    <property type="entry name" value="Glyco_hydro_2_C"/>
    <property type="match status" value="1"/>
</dbReference>
<organism evidence="8 9">
    <name type="scientific">Apiosordaria backusii</name>
    <dbReference type="NCBI Taxonomy" id="314023"/>
    <lineage>
        <taxon>Eukaryota</taxon>
        <taxon>Fungi</taxon>
        <taxon>Dikarya</taxon>
        <taxon>Ascomycota</taxon>
        <taxon>Pezizomycotina</taxon>
        <taxon>Sordariomycetes</taxon>
        <taxon>Sordariomycetidae</taxon>
        <taxon>Sordariales</taxon>
        <taxon>Lasiosphaeriaceae</taxon>
        <taxon>Apiosordaria</taxon>
    </lineage>
</organism>
<feature type="domain" description="Glycoside hydrolase family 2 catalytic" evidence="6">
    <location>
        <begin position="380"/>
        <end position="502"/>
    </location>
</feature>
<evidence type="ECO:0000256" key="1">
    <source>
        <dbReference type="ARBA" id="ARBA00007401"/>
    </source>
</evidence>
<name>A0AA40AMX5_9PEZI</name>
<dbReference type="Proteomes" id="UP001172159">
    <property type="component" value="Unassembled WGS sequence"/>
</dbReference>
<dbReference type="InterPro" id="IPR013783">
    <property type="entry name" value="Ig-like_fold"/>
</dbReference>
<dbReference type="InterPro" id="IPR006102">
    <property type="entry name" value="Ig-like_GH2"/>
</dbReference>
<dbReference type="InterPro" id="IPR008979">
    <property type="entry name" value="Galactose-bd-like_sf"/>
</dbReference>
<sequence>MPIFAYLCLLLPALAVTAGAQDVYTIFTTISVTATTTIGDSNATPAPSAHAAIPYKLLRPHLDTPWTDKVGTSPWPQYPRPQLRRESWQSLNGIWTYQPAQGSGDVKSPPALPFRQEVLVPSCIESGISGIMTEGMTHMWFGTTFTVPADWRAGKLLLLNFEAVDYEATVFVNGVEVGFHRGGYFRFSLEISDKINRDGPNELKVFVFDPTDDQSIPQGKQTKRLSHIFYTPCSGIWQPVWLETAPDNYIVSLDLTANMEGDGKIVTVTVHSAKNQSTPVHIEVSTKSGELVGTHDAESDREFVFNIPGPQLWSPESPVLYNVTVKMGDDLIKSYTGFRTISTGVVKGIKRPLLNGKFVYLFGPLDQGYWPDGLHLPPTVEAMVYDLELIKSLGMNMVRKHIKIEPDLFYEACDRLGLLVMQDMPSMRVHTNARPTDAEQAEFERQLDIMVKEHRSYPSIITWVIYNEGWGQITDRHPEFQITDRIRQLDPTRLINAVTGWHDHGAGDYHDNHHYADPQCGTPFYSLPNTPYDSNRIGFQGEYGGLGHRPLDENLWPVEAAVRTINETYEMHADEASYNYRAHVLFDLLRQQVERFACSGAVYTQTSDVEGEVNGLVTYDRRVVRVDVTQWKADIQALYDAAAARA</sequence>
<evidence type="ECO:0000256" key="3">
    <source>
        <dbReference type="ARBA" id="ARBA00023295"/>
    </source>
</evidence>
<comment type="similarity">
    <text evidence="1">Belongs to the glycosyl hydrolase 2 family.</text>
</comment>
<dbReference type="GO" id="GO:0004553">
    <property type="term" value="F:hydrolase activity, hydrolyzing O-glycosyl compounds"/>
    <property type="evidence" value="ECO:0007669"/>
    <property type="project" value="InterPro"/>
</dbReference>
<feature type="chain" id="PRO_5041359207" evidence="4">
    <location>
        <begin position="21"/>
        <end position="646"/>
    </location>
</feature>
<reference evidence="8" key="1">
    <citation type="submission" date="2023-06" db="EMBL/GenBank/DDBJ databases">
        <title>Genome-scale phylogeny and comparative genomics of the fungal order Sordariales.</title>
        <authorList>
            <consortium name="Lawrence Berkeley National Laboratory"/>
            <person name="Hensen N."/>
            <person name="Bonometti L."/>
            <person name="Westerberg I."/>
            <person name="Brannstrom I.O."/>
            <person name="Guillou S."/>
            <person name="Cros-Aarteil S."/>
            <person name="Calhoun S."/>
            <person name="Haridas S."/>
            <person name="Kuo A."/>
            <person name="Mondo S."/>
            <person name="Pangilinan J."/>
            <person name="Riley R."/>
            <person name="Labutti K."/>
            <person name="Andreopoulos B."/>
            <person name="Lipzen A."/>
            <person name="Chen C."/>
            <person name="Yanf M."/>
            <person name="Daum C."/>
            <person name="Ng V."/>
            <person name="Clum A."/>
            <person name="Steindorff A."/>
            <person name="Ohm R."/>
            <person name="Martin F."/>
            <person name="Silar P."/>
            <person name="Natvig D."/>
            <person name="Lalanne C."/>
            <person name="Gautier V."/>
            <person name="Ament-Velasquez S.L."/>
            <person name="Kruys A."/>
            <person name="Hutchinson M.I."/>
            <person name="Powell A.J."/>
            <person name="Barry K."/>
            <person name="Miller A.N."/>
            <person name="Grigoriev I.V."/>
            <person name="Debuchy R."/>
            <person name="Gladieux P."/>
            <person name="Thoren M.H."/>
            <person name="Johannesson H."/>
        </authorList>
    </citation>
    <scope>NUCLEOTIDE SEQUENCE</scope>
    <source>
        <strain evidence="8">CBS 540.89</strain>
    </source>
</reference>
<evidence type="ECO:0000259" key="7">
    <source>
        <dbReference type="Pfam" id="PF02837"/>
    </source>
</evidence>
<dbReference type="EMBL" id="JAUKTV010000013">
    <property type="protein sequence ID" value="KAK0718740.1"/>
    <property type="molecule type" value="Genomic_DNA"/>
</dbReference>
<dbReference type="AlphaFoldDB" id="A0AA40AMX5"/>
<evidence type="ECO:0000256" key="4">
    <source>
        <dbReference type="SAM" id="SignalP"/>
    </source>
</evidence>
<feature type="domain" description="Glycosyl hydrolases family 2 sugar binding" evidence="7">
    <location>
        <begin position="137"/>
        <end position="227"/>
    </location>
</feature>
<feature type="signal peptide" evidence="4">
    <location>
        <begin position="1"/>
        <end position="20"/>
    </location>
</feature>
<dbReference type="PANTHER" id="PTHR42732">
    <property type="entry name" value="BETA-GALACTOSIDASE"/>
    <property type="match status" value="1"/>
</dbReference>
<dbReference type="InterPro" id="IPR036156">
    <property type="entry name" value="Beta-gal/glucu_dom_sf"/>
</dbReference>
<dbReference type="Gene3D" id="2.60.40.10">
    <property type="entry name" value="Immunoglobulins"/>
    <property type="match status" value="1"/>
</dbReference>